<dbReference type="PANTHER" id="PTHR11991">
    <property type="entry name" value="TRANSLATIONALLY CONTROLLED TUMOR PROTEIN-RELATED"/>
    <property type="match status" value="1"/>
</dbReference>
<evidence type="ECO:0000256" key="1">
    <source>
        <dbReference type="ARBA" id="ARBA00014759"/>
    </source>
</evidence>
<comment type="similarity">
    <text evidence="2">Belongs to the TCTP family.</text>
</comment>
<evidence type="ECO:0000313" key="5">
    <source>
        <dbReference type="Proteomes" id="UP001521785"/>
    </source>
</evidence>
<gene>
    <name evidence="4" type="ORF">SLS60_010111</name>
</gene>
<evidence type="ECO:0000256" key="2">
    <source>
        <dbReference type="PROSITE-ProRule" id="PRU01133"/>
    </source>
</evidence>
<sequence length="170" mass="18567">MIIFKDSITGDEIISDSYPLKEIDGIAYEADCAKITIGADNIDIGANASAEGGDDEGADDQAQTVIDVVHSFRLNETSFDKKSYLTHLKGYMKAVKAKLQEKGASADEVAAFEKGAQGFAKKIVANFKDYEFLIGESMDPDGMVVLLNYREDGVTPFITVWKHGLDEMKV</sequence>
<name>A0ABR3QQB8_9PLEO</name>
<dbReference type="PANTHER" id="PTHR11991:SF0">
    <property type="entry name" value="TRANSLATIONALLY-CONTROLLED TUMOR PROTEIN"/>
    <property type="match status" value="1"/>
</dbReference>
<dbReference type="Proteomes" id="UP001521785">
    <property type="component" value="Unassembled WGS sequence"/>
</dbReference>
<dbReference type="InterPro" id="IPR034737">
    <property type="entry name" value="TCTP"/>
</dbReference>
<dbReference type="InterPro" id="IPR011323">
    <property type="entry name" value="Mss4/transl-control_tumour"/>
</dbReference>
<dbReference type="SUPFAM" id="SSF51316">
    <property type="entry name" value="Mss4-like"/>
    <property type="match status" value="1"/>
</dbReference>
<keyword evidence="5" id="KW-1185">Reference proteome</keyword>
<dbReference type="PRINTS" id="PR01653">
    <property type="entry name" value="TCTPROTEIN"/>
</dbReference>
<feature type="domain" description="TCTP" evidence="3">
    <location>
        <begin position="1"/>
        <end position="170"/>
    </location>
</feature>
<dbReference type="Gene3D" id="2.170.150.10">
    <property type="entry name" value="Metal Binding Protein, Guanine Nucleotide Exchange Factor, Chain A"/>
    <property type="match status" value="1"/>
</dbReference>
<dbReference type="InterPro" id="IPR018105">
    <property type="entry name" value="Translational_control_tumour_p"/>
</dbReference>
<evidence type="ECO:0000259" key="3">
    <source>
        <dbReference type="PROSITE" id="PS51797"/>
    </source>
</evidence>
<comment type="caution">
    <text evidence="4">The sequence shown here is derived from an EMBL/GenBank/DDBJ whole genome shotgun (WGS) entry which is preliminary data.</text>
</comment>
<evidence type="ECO:0000313" key="4">
    <source>
        <dbReference type="EMBL" id="KAL1594351.1"/>
    </source>
</evidence>
<proteinExistence type="inferred from homology"/>
<dbReference type="InterPro" id="IPR011057">
    <property type="entry name" value="Mss4-like_sf"/>
</dbReference>
<protein>
    <recommendedName>
        <fullName evidence="1">Translationally-controlled tumor protein homolog</fullName>
    </recommendedName>
</protein>
<dbReference type="InterPro" id="IPR018103">
    <property type="entry name" value="Translation_control_tumour_CS"/>
</dbReference>
<reference evidence="4 5" key="1">
    <citation type="submission" date="2024-02" db="EMBL/GenBank/DDBJ databases">
        <title>De novo assembly and annotation of 12 fungi associated with fruit tree decline syndrome in Ontario, Canada.</title>
        <authorList>
            <person name="Sulman M."/>
            <person name="Ellouze W."/>
            <person name="Ilyukhin E."/>
        </authorList>
    </citation>
    <scope>NUCLEOTIDE SEQUENCE [LARGE SCALE GENOMIC DNA]</scope>
    <source>
        <strain evidence="4 5">M42-189</strain>
    </source>
</reference>
<accession>A0ABR3QQB8</accession>
<dbReference type="Pfam" id="PF00838">
    <property type="entry name" value="TCTP"/>
    <property type="match status" value="1"/>
</dbReference>
<dbReference type="EMBL" id="JAKJXO020000017">
    <property type="protein sequence ID" value="KAL1594351.1"/>
    <property type="molecule type" value="Genomic_DNA"/>
</dbReference>
<organism evidence="4 5">
    <name type="scientific">Paraconiothyrium brasiliense</name>
    <dbReference type="NCBI Taxonomy" id="300254"/>
    <lineage>
        <taxon>Eukaryota</taxon>
        <taxon>Fungi</taxon>
        <taxon>Dikarya</taxon>
        <taxon>Ascomycota</taxon>
        <taxon>Pezizomycotina</taxon>
        <taxon>Dothideomycetes</taxon>
        <taxon>Pleosporomycetidae</taxon>
        <taxon>Pleosporales</taxon>
        <taxon>Massarineae</taxon>
        <taxon>Didymosphaeriaceae</taxon>
        <taxon>Paraconiothyrium</taxon>
    </lineage>
</organism>
<dbReference type="PROSITE" id="PS01002">
    <property type="entry name" value="TCTP_1"/>
    <property type="match status" value="1"/>
</dbReference>
<dbReference type="PROSITE" id="PS51797">
    <property type="entry name" value="TCTP_3"/>
    <property type="match status" value="1"/>
</dbReference>